<dbReference type="EMBL" id="CAJNOO010002097">
    <property type="protein sequence ID" value="CAF1235754.1"/>
    <property type="molecule type" value="Genomic_DNA"/>
</dbReference>
<evidence type="ECO:0000313" key="11">
    <source>
        <dbReference type="Proteomes" id="UP000663882"/>
    </source>
</evidence>
<keyword evidence="7" id="KW-1133">Transmembrane helix</keyword>
<proteinExistence type="predicted"/>
<reference evidence="10" key="1">
    <citation type="submission" date="2021-02" db="EMBL/GenBank/DDBJ databases">
        <authorList>
            <person name="Nowell W R."/>
        </authorList>
    </citation>
    <scope>NUCLEOTIDE SEQUENCE</scope>
</reference>
<dbReference type="GO" id="GO:0005524">
    <property type="term" value="F:ATP binding"/>
    <property type="evidence" value="ECO:0007669"/>
    <property type="project" value="UniProtKB-KW"/>
</dbReference>
<dbReference type="PANTHER" id="PTHR24416">
    <property type="entry name" value="TYROSINE-PROTEIN KINASE RECEPTOR"/>
    <property type="match status" value="1"/>
</dbReference>
<keyword evidence="3" id="KW-0732">Signal</keyword>
<keyword evidence="6" id="KW-0067">ATP-binding</keyword>
<keyword evidence="5" id="KW-0547">Nucleotide-binding</keyword>
<dbReference type="GO" id="GO:0051897">
    <property type="term" value="P:positive regulation of phosphatidylinositol 3-kinase/protein kinase B signal transduction"/>
    <property type="evidence" value="ECO:0007669"/>
    <property type="project" value="TreeGrafter"/>
</dbReference>
<evidence type="ECO:0000256" key="6">
    <source>
        <dbReference type="ARBA" id="ARBA00022840"/>
    </source>
</evidence>
<dbReference type="Pfam" id="PF07714">
    <property type="entry name" value="PK_Tyr_Ser-Thr"/>
    <property type="match status" value="1"/>
</dbReference>
<keyword evidence="4" id="KW-0677">Repeat</keyword>
<evidence type="ECO:0000256" key="7">
    <source>
        <dbReference type="ARBA" id="ARBA00022989"/>
    </source>
</evidence>
<comment type="caution">
    <text evidence="10">The sequence shown here is derived from an EMBL/GenBank/DDBJ whole genome shotgun (WGS) entry which is preliminary data.</text>
</comment>
<keyword evidence="2" id="KW-0812">Transmembrane</keyword>
<dbReference type="InterPro" id="IPR050122">
    <property type="entry name" value="RTK"/>
</dbReference>
<dbReference type="GO" id="GO:0030424">
    <property type="term" value="C:axon"/>
    <property type="evidence" value="ECO:0007669"/>
    <property type="project" value="TreeGrafter"/>
</dbReference>
<evidence type="ECO:0000256" key="4">
    <source>
        <dbReference type="ARBA" id="ARBA00022737"/>
    </source>
</evidence>
<gene>
    <name evidence="10" type="ORF">RFH988_LOCUS26408</name>
</gene>
<dbReference type="PROSITE" id="PS50011">
    <property type="entry name" value="PROTEIN_KINASE_DOM"/>
    <property type="match status" value="1"/>
</dbReference>
<evidence type="ECO:0000259" key="9">
    <source>
        <dbReference type="PROSITE" id="PS50011"/>
    </source>
</evidence>
<dbReference type="InterPro" id="IPR001245">
    <property type="entry name" value="Ser-Thr/Tyr_kinase_cat_dom"/>
</dbReference>
<evidence type="ECO:0000256" key="1">
    <source>
        <dbReference type="ARBA" id="ARBA00004479"/>
    </source>
</evidence>
<dbReference type="GO" id="GO:0043410">
    <property type="term" value="P:positive regulation of MAPK cascade"/>
    <property type="evidence" value="ECO:0007669"/>
    <property type="project" value="TreeGrafter"/>
</dbReference>
<evidence type="ECO:0000256" key="3">
    <source>
        <dbReference type="ARBA" id="ARBA00022729"/>
    </source>
</evidence>
<dbReference type="Gene3D" id="1.10.510.10">
    <property type="entry name" value="Transferase(Phosphotransferase) domain 1"/>
    <property type="match status" value="1"/>
</dbReference>
<dbReference type="Proteomes" id="UP000663882">
    <property type="component" value="Unassembled WGS sequence"/>
</dbReference>
<keyword evidence="8" id="KW-0472">Membrane</keyword>
<dbReference type="SUPFAM" id="SSF56112">
    <property type="entry name" value="Protein kinase-like (PK-like)"/>
    <property type="match status" value="1"/>
</dbReference>
<evidence type="ECO:0000256" key="8">
    <source>
        <dbReference type="ARBA" id="ARBA00023136"/>
    </source>
</evidence>
<evidence type="ECO:0000256" key="5">
    <source>
        <dbReference type="ARBA" id="ARBA00022741"/>
    </source>
</evidence>
<comment type="subcellular location">
    <subcellularLocation>
        <location evidence="1">Membrane</location>
        <topology evidence="1">Single-pass type I membrane protein</topology>
    </subcellularLocation>
</comment>
<dbReference type="OrthoDB" id="3256376at2759"/>
<dbReference type="InterPro" id="IPR011009">
    <property type="entry name" value="Kinase-like_dom_sf"/>
</dbReference>
<dbReference type="GO" id="GO:0043560">
    <property type="term" value="F:insulin receptor substrate binding"/>
    <property type="evidence" value="ECO:0007669"/>
    <property type="project" value="TreeGrafter"/>
</dbReference>
<name>A0A814YU62_9BILA</name>
<accession>A0A814YU62</accession>
<dbReference type="PANTHER" id="PTHR24416:SF525">
    <property type="entry name" value="INSULIN-LIKE RECEPTOR"/>
    <property type="match status" value="1"/>
</dbReference>
<feature type="domain" description="Protein kinase" evidence="9">
    <location>
        <begin position="1"/>
        <end position="135"/>
    </location>
</feature>
<sequence>MERILLACNYPNLKLYIFDRWESDRDSITLDKLIDQDYSVNEGLKNYLYRHRQSKLNPNGPTLSESAMIQLVLDVADGMYYLLNQKFAHRDLAARIYLVNGNHTCKVGKQKESIEIMLDFLLEDSINPTYSEGNT</sequence>
<evidence type="ECO:0000313" key="10">
    <source>
        <dbReference type="EMBL" id="CAF1235754.1"/>
    </source>
</evidence>
<dbReference type="GO" id="GO:0042593">
    <property type="term" value="P:glucose homeostasis"/>
    <property type="evidence" value="ECO:0007669"/>
    <property type="project" value="TreeGrafter"/>
</dbReference>
<evidence type="ECO:0000256" key="2">
    <source>
        <dbReference type="ARBA" id="ARBA00022692"/>
    </source>
</evidence>
<protein>
    <recommendedName>
        <fullName evidence="9">Protein kinase domain-containing protein</fullName>
    </recommendedName>
</protein>
<dbReference type="AlphaFoldDB" id="A0A814YU62"/>
<dbReference type="InterPro" id="IPR000719">
    <property type="entry name" value="Prot_kinase_dom"/>
</dbReference>
<organism evidence="10 11">
    <name type="scientific">Rotaria sordida</name>
    <dbReference type="NCBI Taxonomy" id="392033"/>
    <lineage>
        <taxon>Eukaryota</taxon>
        <taxon>Metazoa</taxon>
        <taxon>Spiralia</taxon>
        <taxon>Gnathifera</taxon>
        <taxon>Rotifera</taxon>
        <taxon>Eurotatoria</taxon>
        <taxon>Bdelloidea</taxon>
        <taxon>Philodinida</taxon>
        <taxon>Philodinidae</taxon>
        <taxon>Rotaria</taxon>
    </lineage>
</organism>
<dbReference type="GO" id="GO:0005899">
    <property type="term" value="C:insulin receptor complex"/>
    <property type="evidence" value="ECO:0007669"/>
    <property type="project" value="TreeGrafter"/>
</dbReference>
<dbReference type="GO" id="GO:0005009">
    <property type="term" value="F:insulin receptor activity"/>
    <property type="evidence" value="ECO:0007669"/>
    <property type="project" value="TreeGrafter"/>
</dbReference>